<feature type="transmembrane region" description="Helical" evidence="6">
    <location>
        <begin position="209"/>
        <end position="228"/>
    </location>
</feature>
<dbReference type="PANTHER" id="PTHR43124:SF3">
    <property type="entry name" value="CHLORAMPHENICOL EFFLUX PUMP RV0191"/>
    <property type="match status" value="1"/>
</dbReference>
<feature type="transmembrane region" description="Helical" evidence="6">
    <location>
        <begin position="138"/>
        <end position="160"/>
    </location>
</feature>
<feature type="transmembrane region" description="Helical" evidence="6">
    <location>
        <begin position="331"/>
        <end position="353"/>
    </location>
</feature>
<sequence length="388" mass="39803">MPTPPFRWSPVLAVALSTFSVVTAEMMPVGLLTPIADALDIAPGLAGMSLTITGIMAAVVAALTPVILGRLDRRTALIAFLILLAVANVLSAVATMFAVFALARVLIGISMGIVWASSGGLGARLADAAHIARAMTAIFSGVSIGMVLGLPLGTLIANLAGWRTAFWALAALGAFAAIFARIAMPALPTTKRTGLDGLFSPWRDRGVRTGYIITALVVIGHFGAYTFIRPVLETNPETTPTLIVIALAVFGLTGIAGNFAIGAVAGKSPRTALLWALAGIAIGTALIPLAATHTWFALLVLAFWGAAYGGIGVALQAWIRVANPAMVESSSSMWSGVFNGSIAIGSLAGGLIFDLAGGTPLMLLAALIVAIGWVITLASRPVRERVSA</sequence>
<dbReference type="InterPro" id="IPR036259">
    <property type="entry name" value="MFS_trans_sf"/>
</dbReference>
<feature type="transmembrane region" description="Helical" evidence="6">
    <location>
        <begin position="359"/>
        <end position="378"/>
    </location>
</feature>
<feature type="transmembrane region" description="Helical" evidence="6">
    <location>
        <begin position="105"/>
        <end position="126"/>
    </location>
</feature>
<name>A0A3L7AS97_9MICO</name>
<dbReference type="Pfam" id="PF07690">
    <property type="entry name" value="MFS_1"/>
    <property type="match status" value="1"/>
</dbReference>
<evidence type="ECO:0000313" key="8">
    <source>
        <dbReference type="EMBL" id="RLP83307.1"/>
    </source>
</evidence>
<proteinExistence type="predicted"/>
<keyword evidence="5 6" id="KW-0472">Membrane</keyword>
<evidence type="ECO:0000313" key="9">
    <source>
        <dbReference type="Proteomes" id="UP000269438"/>
    </source>
</evidence>
<dbReference type="SUPFAM" id="SSF103473">
    <property type="entry name" value="MFS general substrate transporter"/>
    <property type="match status" value="1"/>
</dbReference>
<dbReference type="GO" id="GO:0005886">
    <property type="term" value="C:plasma membrane"/>
    <property type="evidence" value="ECO:0007669"/>
    <property type="project" value="UniProtKB-SubCell"/>
</dbReference>
<gene>
    <name evidence="8" type="ORF">D9V34_08785</name>
</gene>
<keyword evidence="9" id="KW-1185">Reference proteome</keyword>
<evidence type="ECO:0000259" key="7">
    <source>
        <dbReference type="PROSITE" id="PS50850"/>
    </source>
</evidence>
<feature type="domain" description="Major facilitator superfamily (MFS) profile" evidence="7">
    <location>
        <begin position="10"/>
        <end position="384"/>
    </location>
</feature>
<dbReference type="InterPro" id="IPR011701">
    <property type="entry name" value="MFS"/>
</dbReference>
<dbReference type="EMBL" id="RCUY01000005">
    <property type="protein sequence ID" value="RLP83307.1"/>
    <property type="molecule type" value="Genomic_DNA"/>
</dbReference>
<evidence type="ECO:0000256" key="4">
    <source>
        <dbReference type="ARBA" id="ARBA00022989"/>
    </source>
</evidence>
<feature type="transmembrane region" description="Helical" evidence="6">
    <location>
        <begin position="240"/>
        <end position="265"/>
    </location>
</feature>
<dbReference type="InterPro" id="IPR020846">
    <property type="entry name" value="MFS_dom"/>
</dbReference>
<evidence type="ECO:0000256" key="3">
    <source>
        <dbReference type="ARBA" id="ARBA00022692"/>
    </source>
</evidence>
<dbReference type="GO" id="GO:0022857">
    <property type="term" value="F:transmembrane transporter activity"/>
    <property type="evidence" value="ECO:0007669"/>
    <property type="project" value="InterPro"/>
</dbReference>
<comment type="subcellular location">
    <subcellularLocation>
        <location evidence="1">Cell membrane</location>
        <topology evidence="1">Multi-pass membrane protein</topology>
    </subcellularLocation>
</comment>
<reference evidence="8 9" key="1">
    <citation type="submission" date="2018-10" db="EMBL/GenBank/DDBJ databases">
        <authorList>
            <person name="Li J."/>
        </authorList>
    </citation>
    <scope>NUCLEOTIDE SEQUENCE [LARGE SCALE GENOMIC DNA]</scope>
    <source>
        <strain evidence="8 9">JCM 11654</strain>
    </source>
</reference>
<keyword evidence="4 6" id="KW-1133">Transmembrane helix</keyword>
<dbReference type="Gene3D" id="1.20.1250.20">
    <property type="entry name" value="MFS general substrate transporter like domains"/>
    <property type="match status" value="1"/>
</dbReference>
<dbReference type="Proteomes" id="UP000269438">
    <property type="component" value="Unassembled WGS sequence"/>
</dbReference>
<dbReference type="RefSeq" id="WP_121688427.1">
    <property type="nucleotide sequence ID" value="NZ_RCUY01000005.1"/>
</dbReference>
<accession>A0A3L7AS97</accession>
<dbReference type="PANTHER" id="PTHR43124">
    <property type="entry name" value="PURINE EFFLUX PUMP PBUE"/>
    <property type="match status" value="1"/>
</dbReference>
<dbReference type="CDD" id="cd17324">
    <property type="entry name" value="MFS_NepI_like"/>
    <property type="match status" value="1"/>
</dbReference>
<keyword evidence="3 6" id="KW-0812">Transmembrane</keyword>
<protein>
    <submittedName>
        <fullName evidence="8">MFS transporter</fullName>
    </submittedName>
</protein>
<comment type="caution">
    <text evidence="8">The sequence shown here is derived from an EMBL/GenBank/DDBJ whole genome shotgun (WGS) entry which is preliminary data.</text>
</comment>
<feature type="transmembrane region" description="Helical" evidence="6">
    <location>
        <begin position="296"/>
        <end position="319"/>
    </location>
</feature>
<evidence type="ECO:0000256" key="5">
    <source>
        <dbReference type="ARBA" id="ARBA00023136"/>
    </source>
</evidence>
<dbReference type="AlphaFoldDB" id="A0A3L7AS97"/>
<dbReference type="InterPro" id="IPR050189">
    <property type="entry name" value="MFS_Efflux_Transporters"/>
</dbReference>
<organism evidence="8 9">
    <name type="scientific">Mycetocola lacteus</name>
    <dbReference type="NCBI Taxonomy" id="76637"/>
    <lineage>
        <taxon>Bacteria</taxon>
        <taxon>Bacillati</taxon>
        <taxon>Actinomycetota</taxon>
        <taxon>Actinomycetes</taxon>
        <taxon>Micrococcales</taxon>
        <taxon>Microbacteriaceae</taxon>
        <taxon>Mycetocola</taxon>
    </lineage>
</organism>
<keyword evidence="2" id="KW-1003">Cell membrane</keyword>
<dbReference type="PROSITE" id="PS50850">
    <property type="entry name" value="MFS"/>
    <property type="match status" value="1"/>
</dbReference>
<evidence type="ECO:0000256" key="2">
    <source>
        <dbReference type="ARBA" id="ARBA00022475"/>
    </source>
</evidence>
<feature type="transmembrane region" description="Helical" evidence="6">
    <location>
        <begin position="75"/>
        <end position="99"/>
    </location>
</feature>
<feature type="transmembrane region" description="Helical" evidence="6">
    <location>
        <begin position="272"/>
        <end position="290"/>
    </location>
</feature>
<dbReference type="OrthoDB" id="9814237at2"/>
<evidence type="ECO:0000256" key="1">
    <source>
        <dbReference type="ARBA" id="ARBA00004651"/>
    </source>
</evidence>
<feature type="transmembrane region" description="Helical" evidence="6">
    <location>
        <begin position="166"/>
        <end position="188"/>
    </location>
</feature>
<evidence type="ECO:0000256" key="6">
    <source>
        <dbReference type="SAM" id="Phobius"/>
    </source>
</evidence>
<feature type="transmembrane region" description="Helical" evidence="6">
    <location>
        <begin position="48"/>
        <end position="68"/>
    </location>
</feature>